<feature type="region of interest" description="Disordered" evidence="1">
    <location>
        <begin position="1"/>
        <end position="98"/>
    </location>
</feature>
<organism evidence="2 3">
    <name type="scientific">Monilinia fructigena</name>
    <dbReference type="NCBI Taxonomy" id="38457"/>
    <lineage>
        <taxon>Eukaryota</taxon>
        <taxon>Fungi</taxon>
        <taxon>Dikarya</taxon>
        <taxon>Ascomycota</taxon>
        <taxon>Pezizomycotina</taxon>
        <taxon>Leotiomycetes</taxon>
        <taxon>Helotiales</taxon>
        <taxon>Sclerotiniaceae</taxon>
        <taxon>Monilinia</taxon>
    </lineage>
</organism>
<reference evidence="2 3" key="1">
    <citation type="submission" date="2018-06" db="EMBL/GenBank/DDBJ databases">
        <title>Genome Sequence of the Brown Rot Fungal Pathogen Monilinia fructigena.</title>
        <authorList>
            <person name="Landi L."/>
            <person name="De Miccolis Angelini R.M."/>
            <person name="Pollastro S."/>
            <person name="Abate D."/>
            <person name="Faretra F."/>
            <person name="Romanazzi G."/>
        </authorList>
    </citation>
    <scope>NUCLEOTIDE SEQUENCE [LARGE SCALE GENOMIC DNA]</scope>
    <source>
        <strain evidence="2 3">Mfrg269</strain>
    </source>
</reference>
<feature type="compositionally biased region" description="Basic residues" evidence="1">
    <location>
        <begin position="27"/>
        <end position="37"/>
    </location>
</feature>
<accession>A0A395ISX7</accession>
<protein>
    <recommendedName>
        <fullName evidence="4">Retrotransposon gag domain-containing protein</fullName>
    </recommendedName>
</protein>
<feature type="compositionally biased region" description="Low complexity" evidence="1">
    <location>
        <begin position="54"/>
        <end position="68"/>
    </location>
</feature>
<comment type="caution">
    <text evidence="2">The sequence shown here is derived from an EMBL/GenBank/DDBJ whole genome shotgun (WGS) entry which is preliminary data.</text>
</comment>
<evidence type="ECO:0000313" key="2">
    <source>
        <dbReference type="EMBL" id="RAL62738.1"/>
    </source>
</evidence>
<evidence type="ECO:0008006" key="4">
    <source>
        <dbReference type="Google" id="ProtNLM"/>
    </source>
</evidence>
<dbReference type="Proteomes" id="UP000249056">
    <property type="component" value="Unassembled WGS sequence"/>
</dbReference>
<dbReference type="AlphaFoldDB" id="A0A395ISX7"/>
<evidence type="ECO:0000313" key="3">
    <source>
        <dbReference type="Proteomes" id="UP000249056"/>
    </source>
</evidence>
<gene>
    <name evidence="2" type="ORF">DID88_004580</name>
</gene>
<dbReference type="EMBL" id="QKRW01000023">
    <property type="protein sequence ID" value="RAL62738.1"/>
    <property type="molecule type" value="Genomic_DNA"/>
</dbReference>
<name>A0A395ISX7_9HELO</name>
<sequence length="288" mass="32806">MPAQASGSTGDPEIYPSVETDTCSNQGHRKRSKQRRKSERDPHSNTAPPPPSTEPSEAGGSNSSSRSGRSARKRNGPRFIPVSRDPTPNPGSTYLIKPTNLTNKLSNGIEPKASLWRAMVTDRLELYANTFTNEAQRQAYVVDQTESKAFEHLQALYMQVPRLTGQQLVNQLADIYRNPAEVDYARSQYDHWVMPNSSTRSNFLEWYREFRLLATQAEITDEQTLMRDLDRKISDFLARAIALRRADCRTINDLAAKLVRVDEVEVTLRERNRYRASRDTTPHIKRPT</sequence>
<proteinExistence type="predicted"/>
<dbReference type="OrthoDB" id="3561005at2759"/>
<evidence type="ECO:0000256" key="1">
    <source>
        <dbReference type="SAM" id="MobiDB-lite"/>
    </source>
</evidence>
<keyword evidence="3" id="KW-1185">Reference proteome</keyword>